<gene>
    <name evidence="5" type="ORF">IFR04_002845</name>
</gene>
<dbReference type="InterPro" id="IPR027443">
    <property type="entry name" value="IPNS-like_sf"/>
</dbReference>
<organism evidence="5 6">
    <name type="scientific">Cadophora malorum</name>
    <dbReference type="NCBI Taxonomy" id="108018"/>
    <lineage>
        <taxon>Eukaryota</taxon>
        <taxon>Fungi</taxon>
        <taxon>Dikarya</taxon>
        <taxon>Ascomycota</taxon>
        <taxon>Pezizomycotina</taxon>
        <taxon>Leotiomycetes</taxon>
        <taxon>Helotiales</taxon>
        <taxon>Ploettnerulaceae</taxon>
        <taxon>Cadophora</taxon>
    </lineage>
</organism>
<dbReference type="SUPFAM" id="SSF51197">
    <property type="entry name" value="Clavaminate synthase-like"/>
    <property type="match status" value="1"/>
</dbReference>
<feature type="domain" description="Non-haem dioxygenase N-terminal" evidence="4">
    <location>
        <begin position="43"/>
        <end position="153"/>
    </location>
</feature>
<dbReference type="GO" id="GO:0016491">
    <property type="term" value="F:oxidoreductase activity"/>
    <property type="evidence" value="ECO:0007669"/>
    <property type="project" value="UniProtKB-KW"/>
</dbReference>
<evidence type="ECO:0000256" key="3">
    <source>
        <dbReference type="ARBA" id="ARBA00023004"/>
    </source>
</evidence>
<comment type="caution">
    <text evidence="5">The sequence shown here is derived from an EMBL/GenBank/DDBJ whole genome shotgun (WGS) entry which is preliminary data.</text>
</comment>
<proteinExistence type="predicted"/>
<accession>A0A8H7WFL1</accession>
<dbReference type="PANTHER" id="PTHR10209">
    <property type="entry name" value="OXIDOREDUCTASE, 2OG-FE II OXYGENASE FAMILY PROTEIN"/>
    <property type="match status" value="1"/>
</dbReference>
<sequence length="254" mass="28801">MSLSVTEPSSSSGFTKLELRTAHGPVYREVSNAPPRNCRADEIPIIDLSLMFGDLDSRTTLSATIVEEAEDTGFFYIKDHGISGDLIQATYRQAQAFFKQPESQKEKVSKERSQYFNGWHKRQNTRSSPSESPDTMEQFSWRYDPKYDPETKDSDYIPENVKSGLQCEDFIWEGTEQIPNFREQCIGYWQENLTLARRLIKLFAIGLGLPENYFDSVTTYSGSDSAFNYYAGLTEDEVASANDDVGLGSHTDLQ</sequence>
<dbReference type="Pfam" id="PF14226">
    <property type="entry name" value="DIOX_N"/>
    <property type="match status" value="1"/>
</dbReference>
<dbReference type="AlphaFoldDB" id="A0A8H7WFL1"/>
<dbReference type="Proteomes" id="UP000664132">
    <property type="component" value="Unassembled WGS sequence"/>
</dbReference>
<evidence type="ECO:0000313" key="5">
    <source>
        <dbReference type="EMBL" id="KAG4424003.1"/>
    </source>
</evidence>
<dbReference type="InterPro" id="IPR026992">
    <property type="entry name" value="DIOX_N"/>
</dbReference>
<keyword evidence="2" id="KW-0560">Oxidoreductase</keyword>
<evidence type="ECO:0000256" key="1">
    <source>
        <dbReference type="ARBA" id="ARBA00022723"/>
    </source>
</evidence>
<protein>
    <recommendedName>
        <fullName evidence="4">Non-haem dioxygenase N-terminal domain-containing protein</fullName>
    </recommendedName>
</protein>
<dbReference type="EMBL" id="JAFJYH010000026">
    <property type="protein sequence ID" value="KAG4424003.1"/>
    <property type="molecule type" value="Genomic_DNA"/>
</dbReference>
<dbReference type="PRINTS" id="PR00682">
    <property type="entry name" value="IPNSYNTHASE"/>
</dbReference>
<reference evidence="5" key="1">
    <citation type="submission" date="2021-02" db="EMBL/GenBank/DDBJ databases">
        <title>Genome sequence Cadophora malorum strain M34.</title>
        <authorList>
            <person name="Stefanovic E."/>
            <person name="Vu D."/>
            <person name="Scully C."/>
            <person name="Dijksterhuis J."/>
            <person name="Roader J."/>
            <person name="Houbraken J."/>
        </authorList>
    </citation>
    <scope>NUCLEOTIDE SEQUENCE</scope>
    <source>
        <strain evidence="5">M34</strain>
    </source>
</reference>
<name>A0A8H7WFL1_9HELO</name>
<evidence type="ECO:0000256" key="2">
    <source>
        <dbReference type="ARBA" id="ARBA00023002"/>
    </source>
</evidence>
<dbReference type="Gene3D" id="2.60.120.330">
    <property type="entry name" value="B-lactam Antibiotic, Isopenicillin N Synthase, Chain"/>
    <property type="match status" value="1"/>
</dbReference>
<evidence type="ECO:0000313" key="6">
    <source>
        <dbReference type="Proteomes" id="UP000664132"/>
    </source>
</evidence>
<dbReference type="PANTHER" id="PTHR10209:SF881">
    <property type="entry name" value="FI07970P-RELATED"/>
    <property type="match status" value="1"/>
</dbReference>
<dbReference type="OrthoDB" id="288590at2759"/>
<evidence type="ECO:0000259" key="4">
    <source>
        <dbReference type="Pfam" id="PF14226"/>
    </source>
</evidence>
<dbReference type="GO" id="GO:0046872">
    <property type="term" value="F:metal ion binding"/>
    <property type="evidence" value="ECO:0007669"/>
    <property type="project" value="UniProtKB-KW"/>
</dbReference>
<keyword evidence="6" id="KW-1185">Reference proteome</keyword>
<keyword evidence="3" id="KW-0408">Iron</keyword>
<keyword evidence="1" id="KW-0479">Metal-binding</keyword>